<dbReference type="AlphaFoldDB" id="A0A4R0R6H9"/>
<name>A0A4R0R6H9_9APHY</name>
<dbReference type="InterPro" id="IPR000953">
    <property type="entry name" value="Chromo/chromo_shadow_dom"/>
</dbReference>
<feature type="region of interest" description="Disordered" evidence="1">
    <location>
        <begin position="17"/>
        <end position="46"/>
    </location>
</feature>
<dbReference type="SUPFAM" id="SSF54160">
    <property type="entry name" value="Chromo domain-like"/>
    <property type="match status" value="1"/>
</dbReference>
<keyword evidence="4" id="KW-1185">Reference proteome</keyword>
<dbReference type="OrthoDB" id="2630497at2759"/>
<reference evidence="3 4" key="1">
    <citation type="submission" date="2018-11" db="EMBL/GenBank/DDBJ databases">
        <title>Genome assembly of Steccherinum ochraceum LE-BIN_3174, the white-rot fungus of the Steccherinaceae family (The Residual Polyporoid clade, Polyporales, Basidiomycota).</title>
        <authorList>
            <person name="Fedorova T.V."/>
            <person name="Glazunova O.A."/>
            <person name="Landesman E.O."/>
            <person name="Moiseenko K.V."/>
            <person name="Psurtseva N.V."/>
            <person name="Savinova O.S."/>
            <person name="Shakhova N.V."/>
            <person name="Tyazhelova T.V."/>
            <person name="Vasina D.V."/>
        </authorList>
    </citation>
    <scope>NUCLEOTIDE SEQUENCE [LARGE SCALE GENOMIC DNA]</scope>
    <source>
        <strain evidence="3 4">LE-BIN_3174</strain>
    </source>
</reference>
<feature type="compositionally biased region" description="Basic and acidic residues" evidence="1">
    <location>
        <begin position="26"/>
        <end position="38"/>
    </location>
</feature>
<dbReference type="Gene3D" id="2.40.50.40">
    <property type="match status" value="1"/>
</dbReference>
<gene>
    <name evidence="3" type="ORF">EIP91_007785</name>
</gene>
<evidence type="ECO:0000313" key="3">
    <source>
        <dbReference type="EMBL" id="TCD61903.1"/>
    </source>
</evidence>
<evidence type="ECO:0000256" key="1">
    <source>
        <dbReference type="SAM" id="MobiDB-lite"/>
    </source>
</evidence>
<comment type="caution">
    <text evidence="3">The sequence shown here is derived from an EMBL/GenBank/DDBJ whole genome shotgun (WGS) entry which is preliminary data.</text>
</comment>
<dbReference type="Proteomes" id="UP000292702">
    <property type="component" value="Unassembled WGS sequence"/>
</dbReference>
<sequence length="208" mass="22887">MRLPSLDTLIIVPHIPPTMPANTAADRGRARGSKKDQSVNEEPAEVEDGKAKTYYIRTVLQAKMYKNPSKAFPGGRWQYNVRWGGQESHGASWVKDYDMNKGCLRMVASFWEHVGLPSEKDETDTVKTPSEQWITKESDLYEEHRDGADDNVSTIEPMDFPRCQYLVKTKEMQAAEAAKAAAEAKAAAAAKAKAAAAARAVKAEASNA</sequence>
<dbReference type="PROSITE" id="PS50013">
    <property type="entry name" value="CHROMO_2"/>
    <property type="match status" value="1"/>
</dbReference>
<accession>A0A4R0R6H9</accession>
<proteinExistence type="predicted"/>
<dbReference type="InterPro" id="IPR016197">
    <property type="entry name" value="Chromo-like_dom_sf"/>
</dbReference>
<evidence type="ECO:0000259" key="2">
    <source>
        <dbReference type="PROSITE" id="PS50013"/>
    </source>
</evidence>
<protein>
    <recommendedName>
        <fullName evidence="2">Chromo domain-containing protein</fullName>
    </recommendedName>
</protein>
<dbReference type="GO" id="GO:0006338">
    <property type="term" value="P:chromatin remodeling"/>
    <property type="evidence" value="ECO:0007669"/>
    <property type="project" value="UniProtKB-ARBA"/>
</dbReference>
<evidence type="ECO:0000313" key="4">
    <source>
        <dbReference type="Proteomes" id="UP000292702"/>
    </source>
</evidence>
<feature type="domain" description="Chromo" evidence="2">
    <location>
        <begin position="54"/>
        <end position="122"/>
    </location>
</feature>
<organism evidence="3 4">
    <name type="scientific">Steccherinum ochraceum</name>
    <dbReference type="NCBI Taxonomy" id="92696"/>
    <lineage>
        <taxon>Eukaryota</taxon>
        <taxon>Fungi</taxon>
        <taxon>Dikarya</taxon>
        <taxon>Basidiomycota</taxon>
        <taxon>Agaricomycotina</taxon>
        <taxon>Agaricomycetes</taxon>
        <taxon>Polyporales</taxon>
        <taxon>Steccherinaceae</taxon>
        <taxon>Steccherinum</taxon>
    </lineage>
</organism>
<dbReference type="EMBL" id="RWJN01000420">
    <property type="protein sequence ID" value="TCD61903.1"/>
    <property type="molecule type" value="Genomic_DNA"/>
</dbReference>